<dbReference type="Pfam" id="PF24032">
    <property type="entry name" value="YQBQ"/>
    <property type="match status" value="1"/>
</dbReference>
<keyword evidence="2" id="KW-0378">Hydrolase</keyword>
<dbReference type="EMBL" id="JACOQK010000001">
    <property type="protein sequence ID" value="MBC5786738.1"/>
    <property type="molecule type" value="Genomic_DNA"/>
</dbReference>
<sequence length="319" mass="36257">MKLELYTQHGETVYMPCIKEKITWQTERKGVPGTLTFTVIPDSTLMLEEGDPVMLKVDDANLFYGFVFKKKSKEDKAIEVTAYDQLRYLKNKDTYVYSNKTAGEVIQMIADDFNMQTGVLENTGYRIASRIEENTTLFDIIQNALDVTMQNTGQIYVLYDDFGKIALKNIASMQLNLLIDNETAKSYDYTSSIDDNTYNRIKLTFDNEKTGKRDVYIAQDSNHMNAWGVLQYFETLQEGENGAAKADALLSLYNSKTRNLSISNALGDNKVRAGCMLPVILDLGDVQVKNMMLVEKCKHTFNDNEHYMDLTLRGGEFVA</sequence>
<accession>A0ABR7INQ9</accession>
<gene>
    <name evidence="2" type="ORF">H8Z77_01700</name>
</gene>
<name>A0ABR7INQ9_9CLOT</name>
<dbReference type="Proteomes" id="UP000649151">
    <property type="component" value="Unassembled WGS sequence"/>
</dbReference>
<comment type="caution">
    <text evidence="2">The sequence shown here is derived from an EMBL/GenBank/DDBJ whole genome shotgun (WGS) entry which is preliminary data.</text>
</comment>
<evidence type="ECO:0000259" key="1">
    <source>
        <dbReference type="Pfam" id="PF24032"/>
    </source>
</evidence>
<evidence type="ECO:0000313" key="3">
    <source>
        <dbReference type="Proteomes" id="UP000649151"/>
    </source>
</evidence>
<organism evidence="2 3">
    <name type="scientific">Clostridium facile</name>
    <dbReference type="NCBI Taxonomy" id="2763035"/>
    <lineage>
        <taxon>Bacteria</taxon>
        <taxon>Bacillati</taxon>
        <taxon>Bacillota</taxon>
        <taxon>Clostridia</taxon>
        <taxon>Eubacteriales</taxon>
        <taxon>Clostridiaceae</taxon>
        <taxon>Clostridium</taxon>
    </lineage>
</organism>
<feature type="domain" description="YqbQ/XkdQ" evidence="1">
    <location>
        <begin position="22"/>
        <end position="313"/>
    </location>
</feature>
<protein>
    <submittedName>
        <fullName evidence="2">Hydrolase</fullName>
    </submittedName>
</protein>
<reference evidence="2 3" key="1">
    <citation type="submission" date="2020-08" db="EMBL/GenBank/DDBJ databases">
        <title>Genome public.</title>
        <authorList>
            <person name="Liu C."/>
            <person name="Sun Q."/>
        </authorList>
    </citation>
    <scope>NUCLEOTIDE SEQUENCE [LARGE SCALE GENOMIC DNA]</scope>
    <source>
        <strain evidence="2 3">NSJ-27</strain>
    </source>
</reference>
<keyword evidence="3" id="KW-1185">Reference proteome</keyword>
<dbReference type="GO" id="GO:0016787">
    <property type="term" value="F:hydrolase activity"/>
    <property type="evidence" value="ECO:0007669"/>
    <property type="project" value="UniProtKB-KW"/>
</dbReference>
<dbReference type="RefSeq" id="WP_186995972.1">
    <property type="nucleotide sequence ID" value="NZ_JACOQK010000001.1"/>
</dbReference>
<proteinExistence type="predicted"/>
<dbReference type="InterPro" id="IPR056937">
    <property type="entry name" value="YqbQ/XkdQ"/>
</dbReference>
<evidence type="ECO:0000313" key="2">
    <source>
        <dbReference type="EMBL" id="MBC5786738.1"/>
    </source>
</evidence>
<dbReference type="SUPFAM" id="SSF69279">
    <property type="entry name" value="Phage tail proteins"/>
    <property type="match status" value="1"/>
</dbReference>